<evidence type="ECO:0000313" key="2">
    <source>
        <dbReference type="EMBL" id="STX52101.1"/>
    </source>
</evidence>
<evidence type="ECO:0000256" key="1">
    <source>
        <dbReference type="SAM" id="MobiDB-lite"/>
    </source>
</evidence>
<keyword evidence="3" id="KW-1185">Reference proteome</keyword>
<organism evidence="2 3">
    <name type="scientific">Legionella busanensis</name>
    <dbReference type="NCBI Taxonomy" id="190655"/>
    <lineage>
        <taxon>Bacteria</taxon>
        <taxon>Pseudomonadati</taxon>
        <taxon>Pseudomonadota</taxon>
        <taxon>Gammaproteobacteria</taxon>
        <taxon>Legionellales</taxon>
        <taxon>Legionellaceae</taxon>
        <taxon>Legionella</taxon>
    </lineage>
</organism>
<gene>
    <name evidence="2" type="ORF">NCTC13316_02205</name>
</gene>
<feature type="region of interest" description="Disordered" evidence="1">
    <location>
        <begin position="456"/>
        <end position="477"/>
    </location>
</feature>
<accession>A0A378JMZ4</accession>
<dbReference type="EMBL" id="UGOD01000001">
    <property type="protein sequence ID" value="STX52101.1"/>
    <property type="molecule type" value="Genomic_DNA"/>
</dbReference>
<reference evidence="2 3" key="1">
    <citation type="submission" date="2018-06" db="EMBL/GenBank/DDBJ databases">
        <authorList>
            <consortium name="Pathogen Informatics"/>
            <person name="Doyle S."/>
        </authorList>
    </citation>
    <scope>NUCLEOTIDE SEQUENCE [LARGE SCALE GENOMIC DNA]</scope>
    <source>
        <strain evidence="2 3">NCTC13316</strain>
    </source>
</reference>
<proteinExistence type="predicted"/>
<name>A0A378JMZ4_9GAMM</name>
<dbReference type="OrthoDB" id="5647295at2"/>
<protein>
    <submittedName>
        <fullName evidence="2">Uncharacterized protein</fullName>
    </submittedName>
</protein>
<sequence length="477" mass="53812">MTQRIIKENLALFLDYRAEQLCKEIAAQNLPREISIVKQVEIRRHVAQLKDFLTSAGKCFALSVAEAAFSETGYGPWWKTILVQVATWKPKDFEALNKTVELDHLLPKNHQSPCRTLTLGNLFEMVLNEVATEHAQANISVKAFLPEGIHQVHYFDPSKKIFELMINGELLWSQSRDIIGGYFPTTELAAILKNHRQQFPGNICLGHGEDHAINVSYKNGKWVVYNPNYSHETIKAMTKSFDTEEQCVGEIKLCLRNEAVALQFVSFRADNQVKFDFFDKLNTAGIIQLIENGGLHIIARNAPAQLQKIIELAFKNPELATALSHAIFKENKTHWSGLLVIARYAPNELENLFSLAQKDASLALGIAKTLTISNNEKWNALHMIASQASNAIEPLLNLAKNNNNINRALHKALSMKNKQGNVPIDLISKNDPNLSKLLTFQLLSSLPKKSFYSSSNHENKIIQNEPQKGELNNQWDR</sequence>
<feature type="compositionally biased region" description="Polar residues" evidence="1">
    <location>
        <begin position="461"/>
        <end position="477"/>
    </location>
</feature>
<evidence type="ECO:0000313" key="3">
    <source>
        <dbReference type="Proteomes" id="UP000254794"/>
    </source>
</evidence>
<dbReference type="AlphaFoldDB" id="A0A378JMZ4"/>
<dbReference type="RefSeq" id="WP_115331689.1">
    <property type="nucleotide sequence ID" value="NZ_CAAAHP010000002.1"/>
</dbReference>
<dbReference type="Proteomes" id="UP000254794">
    <property type="component" value="Unassembled WGS sequence"/>
</dbReference>